<dbReference type="InParanoid" id="A0A165FLI5"/>
<evidence type="ECO:0000313" key="13">
    <source>
        <dbReference type="Proteomes" id="UP000076842"/>
    </source>
</evidence>
<comment type="catalytic activity">
    <reaction evidence="10">
        <text>XTP + H2O = XMP + diphosphate + H(+)</text>
        <dbReference type="Rhea" id="RHEA:28610"/>
        <dbReference type="ChEBI" id="CHEBI:15377"/>
        <dbReference type="ChEBI" id="CHEBI:15378"/>
        <dbReference type="ChEBI" id="CHEBI:33019"/>
        <dbReference type="ChEBI" id="CHEBI:57464"/>
        <dbReference type="ChEBI" id="CHEBI:61314"/>
        <dbReference type="EC" id="3.6.1.66"/>
    </reaction>
</comment>
<evidence type="ECO:0000256" key="3">
    <source>
        <dbReference type="ARBA" id="ARBA00022723"/>
    </source>
</evidence>
<keyword evidence="13" id="KW-1185">Reference proteome</keyword>
<evidence type="ECO:0000256" key="4">
    <source>
        <dbReference type="ARBA" id="ARBA00022741"/>
    </source>
</evidence>
<keyword evidence="2 10" id="KW-0963">Cytoplasm</keyword>
<keyword evidence="8 10" id="KW-0464">Manganese</keyword>
<proteinExistence type="inferred from homology"/>
<gene>
    <name evidence="12" type="ORF">CALCODRAFT_483549</name>
</gene>
<feature type="binding site" evidence="10">
    <location>
        <begin position="146"/>
        <end position="149"/>
    </location>
    <ligand>
        <name>ITP</name>
        <dbReference type="ChEBI" id="CHEBI:61402"/>
    </ligand>
</feature>
<dbReference type="GO" id="GO:0009204">
    <property type="term" value="P:deoxyribonucleoside triphosphate catabolic process"/>
    <property type="evidence" value="ECO:0007669"/>
    <property type="project" value="UniProtKB-UniRule"/>
</dbReference>
<feature type="binding site" evidence="10">
    <location>
        <begin position="11"/>
        <end position="16"/>
    </location>
    <ligand>
        <name>ITP</name>
        <dbReference type="ChEBI" id="CHEBI:61402"/>
    </ligand>
</feature>
<name>A0A165FLI5_9BASI</name>
<dbReference type="PANTHER" id="PTHR11067:SF9">
    <property type="entry name" value="INOSINE TRIPHOSPHATE PYROPHOSPHATASE"/>
    <property type="match status" value="1"/>
</dbReference>
<comment type="subcellular location">
    <subcellularLocation>
        <location evidence="10">Cytoplasm</location>
    </subcellularLocation>
    <subcellularLocation>
        <location evidence="10">Nucleus</location>
    </subcellularLocation>
</comment>
<dbReference type="Proteomes" id="UP000076842">
    <property type="component" value="Unassembled WGS sequence"/>
</dbReference>
<evidence type="ECO:0000256" key="10">
    <source>
        <dbReference type="HAMAP-Rule" id="MF_03148"/>
    </source>
</evidence>
<dbReference type="GO" id="GO:0005634">
    <property type="term" value="C:nucleus"/>
    <property type="evidence" value="ECO:0007669"/>
    <property type="project" value="UniProtKB-SubCell"/>
</dbReference>
<comment type="cofactor">
    <cofactor evidence="10">
        <name>Mg(2+)</name>
        <dbReference type="ChEBI" id="CHEBI:18420"/>
    </cofactor>
    <cofactor evidence="10">
        <name>Mn(2+)</name>
        <dbReference type="ChEBI" id="CHEBI:29035"/>
    </cofactor>
    <text evidence="10">Binds 1 divalent metal cation per subunit; can use either Mg(2+) or Mn(2+).</text>
</comment>
<keyword evidence="7 10" id="KW-0546">Nucleotide metabolism</keyword>
<dbReference type="PANTHER" id="PTHR11067">
    <property type="entry name" value="INOSINE TRIPHOSPHATE PYROPHOSPHATASE/HAM1 PROTEIN"/>
    <property type="match status" value="1"/>
</dbReference>
<dbReference type="Gene3D" id="3.90.950.10">
    <property type="match status" value="1"/>
</dbReference>
<comment type="catalytic activity">
    <reaction evidence="10">
        <text>ITP + H2O = IMP + diphosphate + H(+)</text>
        <dbReference type="Rhea" id="RHEA:29399"/>
        <dbReference type="ChEBI" id="CHEBI:15377"/>
        <dbReference type="ChEBI" id="CHEBI:15378"/>
        <dbReference type="ChEBI" id="CHEBI:33019"/>
        <dbReference type="ChEBI" id="CHEBI:58053"/>
        <dbReference type="ChEBI" id="CHEBI:61402"/>
        <dbReference type="EC" id="3.6.1.66"/>
    </reaction>
</comment>
<dbReference type="FunCoup" id="A0A165FLI5">
    <property type="interactions" value="573"/>
</dbReference>
<evidence type="ECO:0000256" key="5">
    <source>
        <dbReference type="ARBA" id="ARBA00022801"/>
    </source>
</evidence>
<keyword evidence="6 10" id="KW-0460">Magnesium</keyword>
<dbReference type="OrthoDB" id="6288734at2759"/>
<dbReference type="SUPFAM" id="SSF52972">
    <property type="entry name" value="ITPase-like"/>
    <property type="match status" value="1"/>
</dbReference>
<dbReference type="GO" id="GO:0005737">
    <property type="term" value="C:cytoplasm"/>
    <property type="evidence" value="ECO:0007669"/>
    <property type="project" value="UniProtKB-SubCell"/>
</dbReference>
<accession>A0A165FLI5</accession>
<dbReference type="NCBIfam" id="TIGR00042">
    <property type="entry name" value="RdgB/HAM1 family non-canonical purine NTP pyrophosphatase"/>
    <property type="match status" value="1"/>
</dbReference>
<feature type="binding site" evidence="10">
    <location>
        <position position="54"/>
    </location>
    <ligand>
        <name>ITP</name>
        <dbReference type="ChEBI" id="CHEBI:61402"/>
    </ligand>
</feature>
<comment type="subunit">
    <text evidence="10">Homodimer.</text>
</comment>
<evidence type="ECO:0000256" key="7">
    <source>
        <dbReference type="ARBA" id="ARBA00023080"/>
    </source>
</evidence>
<dbReference type="STRING" id="1353952.A0A165FLI5"/>
<dbReference type="GO" id="GO:0000166">
    <property type="term" value="F:nucleotide binding"/>
    <property type="evidence" value="ECO:0007669"/>
    <property type="project" value="UniProtKB-KW"/>
</dbReference>
<dbReference type="GO" id="GO:0036220">
    <property type="term" value="F:ITP diphosphatase activity"/>
    <property type="evidence" value="ECO:0007669"/>
    <property type="project" value="UniProtKB-UniRule"/>
</dbReference>
<comment type="function">
    <text evidence="10">Pyrophosphatase that hydrolyzes non-canonical purine nucleotides such as inosine triphosphate (ITP), deoxyinosine triphosphate (dITP) or xanthosine 5'-triphosphate (XTP) to their respective monophosphate derivatives. The enzyme does not distinguish between the deoxy- and ribose forms. Probably excludes non-canonical purines from RNA and DNA precursor pools, thus preventing their incorporation into RNA and DNA and avoiding chromosomal lesions.</text>
</comment>
<protein>
    <recommendedName>
        <fullName evidence="10">Inosine triphosphate pyrophosphatase</fullName>
        <shortName evidence="10">ITPase</shortName>
        <shortName evidence="10">Inosine triphosphatase</shortName>
        <ecNumber evidence="10">3.6.1.66</ecNumber>
    </recommendedName>
    <alternativeName>
        <fullName evidence="10">Non-canonical purine NTP pyrophosphatase</fullName>
    </alternativeName>
    <alternativeName>
        <fullName evidence="10">Non-standard purine NTP pyrophosphatase</fullName>
    </alternativeName>
    <alternativeName>
        <fullName evidence="10">Nucleoside-triphosphate diphosphatase</fullName>
    </alternativeName>
    <alternativeName>
        <fullName evidence="10">Nucleoside-triphosphate pyrophosphatase</fullName>
        <shortName evidence="10">NTPase</shortName>
    </alternativeName>
    <alternativeName>
        <fullName evidence="10">XTP/dITP diphosphatase</fullName>
    </alternativeName>
</protein>
<dbReference type="HAMAP" id="MF_03148">
    <property type="entry name" value="HAM1_NTPase"/>
    <property type="match status" value="1"/>
</dbReference>
<comment type="catalytic activity">
    <reaction evidence="10">
        <text>dITP + H2O = dIMP + diphosphate + H(+)</text>
        <dbReference type="Rhea" id="RHEA:28342"/>
        <dbReference type="ChEBI" id="CHEBI:15377"/>
        <dbReference type="ChEBI" id="CHEBI:15378"/>
        <dbReference type="ChEBI" id="CHEBI:33019"/>
        <dbReference type="ChEBI" id="CHEBI:61194"/>
        <dbReference type="ChEBI" id="CHEBI:61382"/>
        <dbReference type="EC" id="3.6.1.66"/>
    </reaction>
</comment>
<evidence type="ECO:0000256" key="6">
    <source>
        <dbReference type="ARBA" id="ARBA00022842"/>
    </source>
</evidence>
<feature type="binding site" evidence="10">
    <location>
        <begin position="70"/>
        <end position="71"/>
    </location>
    <ligand>
        <name>ITP</name>
        <dbReference type="ChEBI" id="CHEBI:61402"/>
    </ligand>
</feature>
<evidence type="ECO:0000256" key="11">
    <source>
        <dbReference type="RuleBase" id="RU003781"/>
    </source>
</evidence>
<keyword evidence="5 10" id="KW-0378">Hydrolase</keyword>
<sequence length="195" mass="20777">MAAPLRIVFVTGNKNKLKEVKAILSAGPTPIEVGSQALDIPEIQGTTQDVSREKCRRAAELLGGPCITEDTALTFDAMHGLPGPYIKDFLQALGHAGLNTMLDGFPTRRATAICTFAYSPGPGGEPVLFEGHTRGAIVHARGPAVFGWDPVFEVEGTGRTYAEMAPAEKNGLSHRSKALAKLREYLVSLPLPSNP</sequence>
<dbReference type="EMBL" id="KV423970">
    <property type="protein sequence ID" value="KZT56916.1"/>
    <property type="molecule type" value="Genomic_DNA"/>
</dbReference>
<dbReference type="CDD" id="cd00515">
    <property type="entry name" value="HAM1"/>
    <property type="match status" value="1"/>
</dbReference>
<feature type="binding site" evidence="10">
    <location>
        <position position="70"/>
    </location>
    <ligand>
        <name>Mg(2+)</name>
        <dbReference type="ChEBI" id="CHEBI:18420"/>
    </ligand>
</feature>
<dbReference type="GO" id="GO:0009117">
    <property type="term" value="P:nucleotide metabolic process"/>
    <property type="evidence" value="ECO:0007669"/>
    <property type="project" value="UniProtKB-KW"/>
</dbReference>
<dbReference type="InterPro" id="IPR002637">
    <property type="entry name" value="RdgB/HAM1"/>
</dbReference>
<dbReference type="AlphaFoldDB" id="A0A165FLI5"/>
<dbReference type="GO" id="GO:0046872">
    <property type="term" value="F:metal ion binding"/>
    <property type="evidence" value="ECO:0007669"/>
    <property type="project" value="UniProtKB-KW"/>
</dbReference>
<organism evidence="12 13">
    <name type="scientific">Calocera cornea HHB12733</name>
    <dbReference type="NCBI Taxonomy" id="1353952"/>
    <lineage>
        <taxon>Eukaryota</taxon>
        <taxon>Fungi</taxon>
        <taxon>Dikarya</taxon>
        <taxon>Basidiomycota</taxon>
        <taxon>Agaricomycotina</taxon>
        <taxon>Dacrymycetes</taxon>
        <taxon>Dacrymycetales</taxon>
        <taxon>Dacrymycetaceae</taxon>
        <taxon>Calocera</taxon>
    </lineage>
</organism>
<dbReference type="Pfam" id="PF01725">
    <property type="entry name" value="Ham1p_like"/>
    <property type="match status" value="1"/>
</dbReference>
<dbReference type="EC" id="3.6.1.66" evidence="10"/>
<comment type="similarity">
    <text evidence="1 10 11">Belongs to the HAM1 NTPase family.</text>
</comment>
<dbReference type="InterPro" id="IPR029001">
    <property type="entry name" value="ITPase-like_fam"/>
</dbReference>
<evidence type="ECO:0000256" key="2">
    <source>
        <dbReference type="ARBA" id="ARBA00022490"/>
    </source>
</evidence>
<dbReference type="GO" id="GO:0036222">
    <property type="term" value="F:XTP diphosphatase activity"/>
    <property type="evidence" value="ECO:0007669"/>
    <property type="project" value="UniProtKB-UniRule"/>
</dbReference>
<dbReference type="GO" id="GO:0035870">
    <property type="term" value="F:dITP diphosphatase activity"/>
    <property type="evidence" value="ECO:0007669"/>
    <property type="project" value="UniProtKB-UniRule"/>
</dbReference>
<keyword evidence="4 10" id="KW-0547">Nucleotide-binding</keyword>
<feature type="binding site" evidence="10">
    <location>
        <position position="42"/>
    </location>
    <ligand>
        <name>Mg(2+)</name>
        <dbReference type="ChEBI" id="CHEBI:18420"/>
    </ligand>
</feature>
<reference evidence="12 13" key="1">
    <citation type="journal article" date="2016" name="Mol. Biol. Evol.">
        <title>Comparative Genomics of Early-Diverging Mushroom-Forming Fungi Provides Insights into the Origins of Lignocellulose Decay Capabilities.</title>
        <authorList>
            <person name="Nagy L.G."/>
            <person name="Riley R."/>
            <person name="Tritt A."/>
            <person name="Adam C."/>
            <person name="Daum C."/>
            <person name="Floudas D."/>
            <person name="Sun H."/>
            <person name="Yadav J.S."/>
            <person name="Pangilinan J."/>
            <person name="Larsson K.H."/>
            <person name="Matsuura K."/>
            <person name="Barry K."/>
            <person name="Labutti K."/>
            <person name="Kuo R."/>
            <person name="Ohm R.A."/>
            <person name="Bhattacharya S.S."/>
            <person name="Shirouzu T."/>
            <person name="Yoshinaga Y."/>
            <person name="Martin F.M."/>
            <person name="Grigoriev I.V."/>
            <person name="Hibbett D.S."/>
        </authorList>
    </citation>
    <scope>NUCLEOTIDE SEQUENCE [LARGE SCALE GENOMIC DNA]</scope>
    <source>
        <strain evidence="12 13">HHB12733</strain>
    </source>
</reference>
<keyword evidence="9 10" id="KW-0539">Nucleus</keyword>
<feature type="binding site" evidence="10">
    <location>
        <begin position="174"/>
        <end position="175"/>
    </location>
    <ligand>
        <name>ITP</name>
        <dbReference type="ChEBI" id="CHEBI:61402"/>
    </ligand>
</feature>
<feature type="binding site" evidence="10">
    <location>
        <position position="169"/>
    </location>
    <ligand>
        <name>ITP</name>
        <dbReference type="ChEBI" id="CHEBI:61402"/>
    </ligand>
</feature>
<evidence type="ECO:0000313" key="12">
    <source>
        <dbReference type="EMBL" id="KZT56916.1"/>
    </source>
</evidence>
<evidence type="ECO:0000256" key="9">
    <source>
        <dbReference type="ARBA" id="ARBA00023242"/>
    </source>
</evidence>
<evidence type="ECO:0000256" key="8">
    <source>
        <dbReference type="ARBA" id="ARBA00023211"/>
    </source>
</evidence>
<evidence type="ECO:0000256" key="1">
    <source>
        <dbReference type="ARBA" id="ARBA00008023"/>
    </source>
</evidence>
<dbReference type="InterPro" id="IPR027502">
    <property type="entry name" value="ITPase"/>
</dbReference>
<keyword evidence="3 10" id="KW-0479">Metal-binding</keyword>
<dbReference type="FunFam" id="3.90.950.10:FF:000009">
    <property type="entry name" value="Inosine triphosphate pyrophosphatase"/>
    <property type="match status" value="1"/>
</dbReference>